<protein>
    <submittedName>
        <fullName evidence="1">Uncharacterized protein</fullName>
    </submittedName>
</protein>
<sequence length="146" mass="16274">MSGTAERRCKRNHEPNWHKPPGGWPYCRTCKNESKAARRKPRCTHDGPHLIARDANGHRYCRVQRAQGLRAALASHADKTAAVPVDGLENEYGPCPPRVPDHVWVDRVALERHLAGEPVNLTAGERRALALLRAIRGENAEVTRVA</sequence>
<name>A0ABV7QXY4_9PSEU</name>
<accession>A0ABV7QXY4</accession>
<dbReference type="RefSeq" id="WP_377870231.1">
    <property type="nucleotide sequence ID" value="NZ_JBHMAY010000021.1"/>
</dbReference>
<evidence type="ECO:0000313" key="2">
    <source>
        <dbReference type="Proteomes" id="UP001595764"/>
    </source>
</evidence>
<comment type="caution">
    <text evidence="1">The sequence shown here is derived from an EMBL/GenBank/DDBJ whole genome shotgun (WGS) entry which is preliminary data.</text>
</comment>
<dbReference type="Proteomes" id="UP001595764">
    <property type="component" value="Unassembled WGS sequence"/>
</dbReference>
<reference evidence="2" key="1">
    <citation type="journal article" date="2019" name="Int. J. Syst. Evol. Microbiol.">
        <title>The Global Catalogue of Microorganisms (GCM) 10K type strain sequencing project: providing services to taxonomists for standard genome sequencing and annotation.</title>
        <authorList>
            <consortium name="The Broad Institute Genomics Platform"/>
            <consortium name="The Broad Institute Genome Sequencing Center for Infectious Disease"/>
            <person name="Wu L."/>
            <person name="Ma J."/>
        </authorList>
    </citation>
    <scope>NUCLEOTIDE SEQUENCE [LARGE SCALE GENOMIC DNA]</scope>
    <source>
        <strain evidence="2">CGMCC 4.7682</strain>
    </source>
</reference>
<proteinExistence type="predicted"/>
<dbReference type="EMBL" id="JBHRWI010000070">
    <property type="protein sequence ID" value="MFC3516909.1"/>
    <property type="molecule type" value="Genomic_DNA"/>
</dbReference>
<keyword evidence="2" id="KW-1185">Reference proteome</keyword>
<evidence type="ECO:0000313" key="1">
    <source>
        <dbReference type="EMBL" id="MFC3516909.1"/>
    </source>
</evidence>
<gene>
    <name evidence="1" type="ORF">ACFORO_42580</name>
</gene>
<organism evidence="1 2">
    <name type="scientific">Amycolatopsis halotolerans</name>
    <dbReference type="NCBI Taxonomy" id="330083"/>
    <lineage>
        <taxon>Bacteria</taxon>
        <taxon>Bacillati</taxon>
        <taxon>Actinomycetota</taxon>
        <taxon>Actinomycetes</taxon>
        <taxon>Pseudonocardiales</taxon>
        <taxon>Pseudonocardiaceae</taxon>
        <taxon>Amycolatopsis</taxon>
    </lineage>
</organism>